<keyword evidence="2" id="KW-1185">Reference proteome</keyword>
<accession>A0ACC6K2P8</accession>
<organism evidence="1 2">
    <name type="scientific">Pseudomonas hunanensis</name>
    <dbReference type="NCBI Taxonomy" id="1247546"/>
    <lineage>
        <taxon>Bacteria</taxon>
        <taxon>Pseudomonadati</taxon>
        <taxon>Pseudomonadota</taxon>
        <taxon>Gammaproteobacteria</taxon>
        <taxon>Pseudomonadales</taxon>
        <taxon>Pseudomonadaceae</taxon>
        <taxon>Pseudomonas</taxon>
    </lineage>
</organism>
<dbReference type="Proteomes" id="UP001259587">
    <property type="component" value="Unassembled WGS sequence"/>
</dbReference>
<protein>
    <submittedName>
        <fullName evidence="1">ABC-type antimicrobial peptide transport system permease subunit</fullName>
    </submittedName>
</protein>
<evidence type="ECO:0000313" key="2">
    <source>
        <dbReference type="Proteomes" id="UP001259587"/>
    </source>
</evidence>
<sequence>MPPEVYGPRWAQRLGEALSSLRLLGGRAGLALLGIAVGCAAVVALLNVGHSAAMHSQQVFQGMGSELMIATLSATADTEEGPAQALVLTALPAAIRAAAPLAMASAEARLGGRSEALLAVGSSAALATVLGLSARHGRLFVEQDGHSPHVLLGATAARQLEANVGDRLQVGRYLFEVIGVLAPHGYNPMLPVAVDDALLMPLAGMRRLASAAQVSAVLALARDAASLPDAAAALGDYLRAQLPRMASAR</sequence>
<proteinExistence type="predicted"/>
<name>A0ACC6K2P8_9PSED</name>
<dbReference type="EMBL" id="JAVDTH010000011">
    <property type="protein sequence ID" value="MDR6712729.1"/>
    <property type="molecule type" value="Genomic_DNA"/>
</dbReference>
<comment type="caution">
    <text evidence="1">The sequence shown here is derived from an EMBL/GenBank/DDBJ whole genome shotgun (WGS) entry which is preliminary data.</text>
</comment>
<gene>
    <name evidence="1" type="ORF">J2W83_002330</name>
</gene>
<reference evidence="1" key="1">
    <citation type="submission" date="2023-07" db="EMBL/GenBank/DDBJ databases">
        <title>Sorghum-associated microbial communities from plants grown in Nebraska, USA.</title>
        <authorList>
            <person name="Schachtman D."/>
        </authorList>
    </citation>
    <scope>NUCLEOTIDE SEQUENCE</scope>
    <source>
        <strain evidence="1">BE56</strain>
    </source>
</reference>
<evidence type="ECO:0000313" key="1">
    <source>
        <dbReference type="EMBL" id="MDR6712729.1"/>
    </source>
</evidence>